<name>A0ACB8MV07_CITSI</name>
<keyword evidence="2" id="KW-1185">Reference proteome</keyword>
<dbReference type="Proteomes" id="UP000829398">
    <property type="component" value="Chromosome 2"/>
</dbReference>
<evidence type="ECO:0000313" key="1">
    <source>
        <dbReference type="EMBL" id="KAH9789447.1"/>
    </source>
</evidence>
<sequence>MKDHVKEMLVASRNDPVEEVVLINLLCRLGVSYHFENEIEERLNHIFEMQPDLAAEKDCDLYATAILFRVFRQHGFNVSSGVFNKFKDHDGNFKESLTSDARGMLSLYEATHLRVHGEDILEEALTFTTAHLKSMAAPNLDQNLAKHINDALEQPLHMGVPRIEAHKFISFYEHDDSKNDTLLKFAKLDFNRVQLLHQQELAYITRWDINCVSELPEYMKPLYGALLNLFDELNNELAEEGRSYSVSFTKDMMKGVVRAYFVEAQWFREGYVPPFDERMSNAIVTGTCFLDPAAAYIGLGDIAGIDAYEWLRSQPKIMTASFTLSRLIADLAEQERGHVASVVESYMKEYGTSGEETAEEFKKMIADGWKDINEECMRPTIVPMRLLNVIVNIARLVEVFYKKMDGVTNPEYLKDHVTKLFIDPILV</sequence>
<reference evidence="2" key="1">
    <citation type="journal article" date="2023" name="Hortic. Res.">
        <title>A chromosome-level phased genome enabling allele-level studies in sweet orange: a case study on citrus Huanglongbing tolerance.</title>
        <authorList>
            <person name="Wu B."/>
            <person name="Yu Q."/>
            <person name="Deng Z."/>
            <person name="Duan Y."/>
            <person name="Luo F."/>
            <person name="Gmitter F. Jr."/>
        </authorList>
    </citation>
    <scope>NUCLEOTIDE SEQUENCE [LARGE SCALE GENOMIC DNA]</scope>
    <source>
        <strain evidence="2">cv. Valencia</strain>
    </source>
</reference>
<gene>
    <name evidence="1" type="ORF">KPL71_003008</name>
</gene>
<organism evidence="1 2">
    <name type="scientific">Citrus sinensis</name>
    <name type="common">Sweet orange</name>
    <name type="synonym">Citrus aurantium var. sinensis</name>
    <dbReference type="NCBI Taxonomy" id="2711"/>
    <lineage>
        <taxon>Eukaryota</taxon>
        <taxon>Viridiplantae</taxon>
        <taxon>Streptophyta</taxon>
        <taxon>Embryophyta</taxon>
        <taxon>Tracheophyta</taxon>
        <taxon>Spermatophyta</taxon>
        <taxon>Magnoliopsida</taxon>
        <taxon>eudicotyledons</taxon>
        <taxon>Gunneridae</taxon>
        <taxon>Pentapetalae</taxon>
        <taxon>rosids</taxon>
        <taxon>malvids</taxon>
        <taxon>Sapindales</taxon>
        <taxon>Rutaceae</taxon>
        <taxon>Aurantioideae</taxon>
        <taxon>Citrus</taxon>
    </lineage>
</organism>
<accession>A0ACB8MV07</accession>
<dbReference type="EMBL" id="CM039171">
    <property type="protein sequence ID" value="KAH9789447.1"/>
    <property type="molecule type" value="Genomic_DNA"/>
</dbReference>
<evidence type="ECO:0000313" key="2">
    <source>
        <dbReference type="Proteomes" id="UP000829398"/>
    </source>
</evidence>
<protein>
    <submittedName>
        <fullName evidence="1">Alpha-humulene/(-)-(E)-beta-caryophyllene synthase</fullName>
    </submittedName>
</protein>
<proteinExistence type="predicted"/>
<comment type="caution">
    <text evidence="1">The sequence shown here is derived from an EMBL/GenBank/DDBJ whole genome shotgun (WGS) entry which is preliminary data.</text>
</comment>